<gene>
    <name evidence="2" type="ORF">DFR76_11650</name>
</gene>
<evidence type="ECO:0000313" key="3">
    <source>
        <dbReference type="Proteomes" id="UP000254869"/>
    </source>
</evidence>
<dbReference type="PANTHER" id="PTHR36117:SF3">
    <property type="entry name" value="4-HYDROXYPHENYLACETATE 3-MONOOXYGENASE-RELATED"/>
    <property type="match status" value="1"/>
</dbReference>
<dbReference type="InterPro" id="IPR009100">
    <property type="entry name" value="AcylCoA_DH/oxidase_NM_dom_sf"/>
</dbReference>
<evidence type="ECO:0000313" key="2">
    <source>
        <dbReference type="EMBL" id="RDI60318.1"/>
    </source>
</evidence>
<comment type="caution">
    <text evidence="2">The sequence shown here is derived from an EMBL/GenBank/DDBJ whole genome shotgun (WGS) entry which is preliminary data.</text>
</comment>
<dbReference type="RefSeq" id="WP_068005446.1">
    <property type="nucleotide sequence ID" value="NZ_QQBC01000016.1"/>
</dbReference>
<reference evidence="2 3" key="1">
    <citation type="submission" date="2018-07" db="EMBL/GenBank/DDBJ databases">
        <title>Genomic Encyclopedia of Type Strains, Phase IV (KMG-IV): sequencing the most valuable type-strain genomes for metagenomic binning, comparative biology and taxonomic classification.</title>
        <authorList>
            <person name="Goeker M."/>
        </authorList>
    </citation>
    <scope>NUCLEOTIDE SEQUENCE [LARGE SCALE GENOMIC DNA]</scope>
    <source>
        <strain evidence="2 3">DSM 44290</strain>
    </source>
</reference>
<dbReference type="GO" id="GO:0004497">
    <property type="term" value="F:monooxygenase activity"/>
    <property type="evidence" value="ECO:0007669"/>
    <property type="project" value="UniProtKB-KW"/>
</dbReference>
<keyword evidence="2" id="KW-0503">Monooxygenase</keyword>
<dbReference type="InterPro" id="IPR004925">
    <property type="entry name" value="HpaB/PvcC/4-BUDH"/>
</dbReference>
<name>A0A370HP67_9NOCA</name>
<dbReference type="Proteomes" id="UP000254869">
    <property type="component" value="Unassembled WGS sequence"/>
</dbReference>
<dbReference type="Gene3D" id="2.40.110.10">
    <property type="entry name" value="Butyryl-CoA Dehydrogenase, subunit A, domain 2"/>
    <property type="match status" value="1"/>
</dbReference>
<dbReference type="InterPro" id="IPR046373">
    <property type="entry name" value="Acyl-CoA_Oxase/DH_mid-dom_sf"/>
</dbReference>
<keyword evidence="3" id="KW-1185">Reference proteome</keyword>
<sequence length="409" mass="45417">MGSGQIIGLPAEALPAMVDEATRRPFTQTLDGLRSDPDLKRFWERIWQAPETLEDFCEYARQLRSFANRSGGLLGRSPDFLAAIVTAWAANAGHFGEAADRLRDFHRECAIRNSILTHAISDISEGGRLSEDRLLRVVGRDSQGLYLSGFKQLATLAPYSDLLLVYPYRKLAPSDDDYALCFAVEPDSPGVSVYERPGFGLAHQNPIESIDALDEQDAIVEFRDAFVPYERVFIDGSVERCNRLRERTGMTHPAWLQALARMAAKAQMYRTLAERVLESGPSSAKEPRVILAKLGRFAASCERDFARAVESATFDERYGFWAADRRILLQGIGNFTERIEGAATLLSQIAGLDLICPKPGRTDRRGLLPAAPQVSDWTLFTNLASGAYGFRQNKYELAFVGDADRLAAE</sequence>
<dbReference type="STRING" id="1210086.GCA_001613105_06277"/>
<organism evidence="2 3">
    <name type="scientific">Nocardia pseudobrasiliensis</name>
    <dbReference type="NCBI Taxonomy" id="45979"/>
    <lineage>
        <taxon>Bacteria</taxon>
        <taxon>Bacillati</taxon>
        <taxon>Actinomycetota</taxon>
        <taxon>Actinomycetes</taxon>
        <taxon>Mycobacteriales</taxon>
        <taxon>Nocardiaceae</taxon>
        <taxon>Nocardia</taxon>
    </lineage>
</organism>
<proteinExistence type="predicted"/>
<dbReference type="GO" id="GO:0016627">
    <property type="term" value="F:oxidoreductase activity, acting on the CH-CH group of donors"/>
    <property type="evidence" value="ECO:0007669"/>
    <property type="project" value="InterPro"/>
</dbReference>
<dbReference type="Pfam" id="PF11794">
    <property type="entry name" value="HpaB_N"/>
    <property type="match status" value="1"/>
</dbReference>
<evidence type="ECO:0000259" key="1">
    <source>
        <dbReference type="Pfam" id="PF11794"/>
    </source>
</evidence>
<dbReference type="AlphaFoldDB" id="A0A370HP67"/>
<keyword evidence="2" id="KW-0560">Oxidoreductase</keyword>
<feature type="domain" description="HpaB/PvcC/4-BUDH N-terminal" evidence="1">
    <location>
        <begin position="40"/>
        <end position="234"/>
    </location>
</feature>
<dbReference type="SUPFAM" id="SSF56645">
    <property type="entry name" value="Acyl-CoA dehydrogenase NM domain-like"/>
    <property type="match status" value="1"/>
</dbReference>
<protein>
    <submittedName>
        <fullName evidence="2">4-hydroxyphenylacetate 3-monooxygenase</fullName>
    </submittedName>
</protein>
<dbReference type="Gene3D" id="1.10.3140.10">
    <property type="entry name" value="4-hydroxybutyryl-coa dehydratase, domain 1"/>
    <property type="match status" value="1"/>
</dbReference>
<accession>A0A370HP67</accession>
<dbReference type="EMBL" id="QQBC01000016">
    <property type="protein sequence ID" value="RDI60318.1"/>
    <property type="molecule type" value="Genomic_DNA"/>
</dbReference>
<dbReference type="InterPro" id="IPR024674">
    <property type="entry name" value="HpaB/PvcC/4-BUDH_N"/>
</dbReference>
<dbReference type="PANTHER" id="PTHR36117">
    <property type="entry name" value="4-HYDROXYPHENYLACETATE 3-MONOOXYGENASE-RELATED"/>
    <property type="match status" value="1"/>
</dbReference>